<dbReference type="Gene3D" id="1.20.1250.20">
    <property type="entry name" value="MFS general substrate transporter like domains"/>
    <property type="match status" value="1"/>
</dbReference>
<dbReference type="AlphaFoldDB" id="A0A915EXP9"/>
<dbReference type="PANTHER" id="PTHR20772:SF2">
    <property type="entry name" value="PROTEIN FMP42"/>
    <property type="match status" value="1"/>
</dbReference>
<evidence type="ECO:0000256" key="3">
    <source>
        <dbReference type="ARBA" id="ARBA00022448"/>
    </source>
</evidence>
<evidence type="ECO:0000256" key="7">
    <source>
        <dbReference type="SAM" id="MobiDB-lite"/>
    </source>
</evidence>
<feature type="transmembrane region" description="Helical" evidence="8">
    <location>
        <begin position="6"/>
        <end position="24"/>
    </location>
</feature>
<dbReference type="InterPro" id="IPR011701">
    <property type="entry name" value="MFS"/>
</dbReference>
<sequence length="571" mass="62804">FAIALLDYATFLCIVLTCVSFVQTGGTNIRLLRSYCIVYRNKAESCQSNEFLSGLSLSAVFMSKRLFLRHARLVNPCFKVNVHAAKSKKLDQVLDLRLRQVLAIIFGTVEMLFFGGIIFGFNVLTPVLQKEGIFSYLCDKSANKTAGCSEQTIIYGYAFITYMVVQMVMLFIVGFLVDRVGLRIVKLSASILFSIGAALFAVTSATNSWLIFPAGSLVCVGGMAGLICNLSFSKLFTKTSVFVLAFITGSYDAASSVFAVFAIAYETGFSYKLAFFLLAGVSLAMNIFSSLFIATYRLSDMSVLLSERSTPLSANDSGPQEFNDAGEENKNNPLTKLSTQEEQISDIIRGYYPTVLASLRSLPFILITCFFSFAMVRFTFFLTQFGVLIEVQFPDQPVTQQRLAQVLSFSLAGGIFAGMACGFTIDYLRSRMRPSLTKCLALGTNSTLFWLRLCPHAVPMLVVTTAATFLSAFVFLPYEGMFYVNYFILVVMRGFLFSTISSFIMTAFPIEQFGTLYGISGSLAGAFSCIQYALLSLPVTAANVISCFFVPLMGAVPLTVLVKGIKSWQKR</sequence>
<dbReference type="GO" id="GO:0022857">
    <property type="term" value="F:transmembrane transporter activity"/>
    <property type="evidence" value="ECO:0007669"/>
    <property type="project" value="InterPro"/>
</dbReference>
<keyword evidence="4 8" id="KW-0812">Transmembrane</keyword>
<feature type="transmembrane region" description="Helical" evidence="8">
    <location>
        <begin position="407"/>
        <end position="428"/>
    </location>
</feature>
<evidence type="ECO:0000256" key="6">
    <source>
        <dbReference type="ARBA" id="ARBA00023136"/>
    </source>
</evidence>
<dbReference type="WBParaSite" id="maker-E.canG7_contigs_7662-snap-gene-2.53-mRNA-1">
    <property type="protein sequence ID" value="maker-E.canG7_contigs_7662-snap-gene-2.53-mRNA-1"/>
    <property type="gene ID" value="EcG7_00303"/>
</dbReference>
<comment type="similarity">
    <text evidence="2">Belongs to the SLC43A transporter (TC 2.A.1.44) family.</text>
</comment>
<dbReference type="InterPro" id="IPR036259">
    <property type="entry name" value="MFS_trans_sf"/>
</dbReference>
<evidence type="ECO:0000256" key="5">
    <source>
        <dbReference type="ARBA" id="ARBA00022989"/>
    </source>
</evidence>
<evidence type="ECO:0000256" key="4">
    <source>
        <dbReference type="ARBA" id="ARBA00022692"/>
    </source>
</evidence>
<feature type="transmembrane region" description="Helical" evidence="8">
    <location>
        <begin position="184"/>
        <end position="203"/>
    </location>
</feature>
<keyword evidence="9" id="KW-1185">Reference proteome</keyword>
<feature type="transmembrane region" description="Helical" evidence="8">
    <location>
        <begin position="242"/>
        <end position="265"/>
    </location>
</feature>
<evidence type="ECO:0000256" key="8">
    <source>
        <dbReference type="SAM" id="Phobius"/>
    </source>
</evidence>
<evidence type="ECO:0000256" key="1">
    <source>
        <dbReference type="ARBA" id="ARBA00004141"/>
    </source>
</evidence>
<keyword evidence="3" id="KW-0813">Transport</keyword>
<feature type="transmembrane region" description="Helical" evidence="8">
    <location>
        <begin position="482"/>
        <end position="504"/>
    </location>
</feature>
<organism evidence="9 10">
    <name type="scientific">Echinococcus canadensis</name>
    <dbReference type="NCBI Taxonomy" id="519352"/>
    <lineage>
        <taxon>Eukaryota</taxon>
        <taxon>Metazoa</taxon>
        <taxon>Spiralia</taxon>
        <taxon>Lophotrochozoa</taxon>
        <taxon>Platyhelminthes</taxon>
        <taxon>Cestoda</taxon>
        <taxon>Eucestoda</taxon>
        <taxon>Cyclophyllidea</taxon>
        <taxon>Taeniidae</taxon>
        <taxon>Echinococcus</taxon>
        <taxon>Echinococcus canadensis group</taxon>
    </lineage>
</organism>
<feature type="transmembrane region" description="Helical" evidence="8">
    <location>
        <begin position="516"/>
        <end position="535"/>
    </location>
</feature>
<dbReference type="GO" id="GO:0016020">
    <property type="term" value="C:membrane"/>
    <property type="evidence" value="ECO:0007669"/>
    <property type="project" value="UniProtKB-SubCell"/>
</dbReference>
<feature type="transmembrane region" description="Helical" evidence="8">
    <location>
        <begin position="541"/>
        <end position="562"/>
    </location>
</feature>
<keyword evidence="5 8" id="KW-1133">Transmembrane helix</keyword>
<keyword evidence="6 8" id="KW-0472">Membrane</keyword>
<feature type="transmembrane region" description="Helical" evidence="8">
    <location>
        <begin position="364"/>
        <end position="387"/>
    </location>
</feature>
<protein>
    <submittedName>
        <fullName evidence="10">Solute carrier family 43 member 3</fullName>
    </submittedName>
</protein>
<evidence type="ECO:0000313" key="10">
    <source>
        <dbReference type="WBParaSite" id="maker-E.canG7_contigs_7662-snap-gene-2.53-mRNA-1"/>
    </source>
</evidence>
<dbReference type="Proteomes" id="UP000887562">
    <property type="component" value="Unplaced"/>
</dbReference>
<comment type="subcellular location">
    <subcellularLocation>
        <location evidence="1">Membrane</location>
        <topology evidence="1">Multi-pass membrane protein</topology>
    </subcellularLocation>
</comment>
<feature type="transmembrane region" description="Helical" evidence="8">
    <location>
        <begin position="154"/>
        <end position="177"/>
    </location>
</feature>
<name>A0A915EXP9_9CEST</name>
<feature type="transmembrane region" description="Helical" evidence="8">
    <location>
        <begin position="101"/>
        <end position="121"/>
    </location>
</feature>
<dbReference type="PANTHER" id="PTHR20772">
    <property type="entry name" value="PROTEIN FMP42"/>
    <property type="match status" value="1"/>
</dbReference>
<evidence type="ECO:0000256" key="2">
    <source>
        <dbReference type="ARBA" id="ARBA00006595"/>
    </source>
</evidence>
<dbReference type="SUPFAM" id="SSF103473">
    <property type="entry name" value="MFS general substrate transporter"/>
    <property type="match status" value="1"/>
</dbReference>
<dbReference type="InterPro" id="IPR052599">
    <property type="entry name" value="SLC43A_AATransporter"/>
</dbReference>
<feature type="transmembrane region" description="Helical" evidence="8">
    <location>
        <begin position="271"/>
        <end position="294"/>
    </location>
</feature>
<feature type="compositionally biased region" description="Polar residues" evidence="7">
    <location>
        <begin position="310"/>
        <end position="320"/>
    </location>
</feature>
<feature type="transmembrane region" description="Helical" evidence="8">
    <location>
        <begin position="449"/>
        <end position="476"/>
    </location>
</feature>
<evidence type="ECO:0000313" key="9">
    <source>
        <dbReference type="Proteomes" id="UP000887562"/>
    </source>
</evidence>
<feature type="transmembrane region" description="Helical" evidence="8">
    <location>
        <begin position="209"/>
        <end position="230"/>
    </location>
</feature>
<reference evidence="10" key="1">
    <citation type="submission" date="2022-11" db="UniProtKB">
        <authorList>
            <consortium name="WormBaseParasite"/>
        </authorList>
    </citation>
    <scope>IDENTIFICATION</scope>
</reference>
<proteinExistence type="inferred from homology"/>
<feature type="region of interest" description="Disordered" evidence="7">
    <location>
        <begin position="310"/>
        <end position="336"/>
    </location>
</feature>
<accession>A0A915EXP9</accession>
<dbReference type="Pfam" id="PF07690">
    <property type="entry name" value="MFS_1"/>
    <property type="match status" value="1"/>
</dbReference>